<proteinExistence type="predicted"/>
<organism evidence="2 3">
    <name type="scientific">Mycoplasmopsis agalactiae 14628</name>
    <dbReference type="NCBI Taxonomy" id="1110504"/>
    <lineage>
        <taxon>Bacteria</taxon>
        <taxon>Bacillati</taxon>
        <taxon>Mycoplasmatota</taxon>
        <taxon>Mycoplasmoidales</taxon>
        <taxon>Metamycoplasmataceae</taxon>
        <taxon>Mycoplasmopsis</taxon>
    </lineage>
</organism>
<dbReference type="RefSeq" id="WP_004023915.1">
    <property type="nucleotide sequence ID" value="NZ_AJPR01000003.1"/>
</dbReference>
<protein>
    <recommendedName>
        <fullName evidence="1">TNase-like domain-containing protein</fullName>
    </recommendedName>
</protein>
<dbReference type="PATRIC" id="fig|1110504.5.peg.144"/>
<accession>I5D6Z1</accession>
<sequence length="391" mass="44857">MKKQLKNMLIISAGISVISPVISASCGNKGTVKAKEVADIYLPDNFDIKELGYFEKKKIFNKADSINLNSIDYTKNTTFELPDEKDFFLKIYSITPPAIDENTVVPADKDIEVSTEINLVFRIVYKDPNENSVELVDGWERKLSIKNDKFVLHSLNSVYNSFESIKANAFEFKNIDWDKLKAKYFDAEIVEWSDGDTPKVKVTAVDPSNTTVKVGEETKIRISGIDTPEKFVGNNKSRDFEHNYAKLSSRFAEETVPKGSKVRVYADQKDAFGRWVGDVFFGENYKYLYSVEITRSGLTLPYFSEVSQALNFAKNPLYWEHYALLQLANAFEFAITNKKGFFKTFALPYWIQSNIYRMKPNGKWTLLDKKSERNLFNIEGINLINDSYKNK</sequence>
<dbReference type="OrthoDB" id="398206at2"/>
<evidence type="ECO:0000313" key="2">
    <source>
        <dbReference type="EMBL" id="EIN15450.1"/>
    </source>
</evidence>
<dbReference type="SUPFAM" id="SSF50199">
    <property type="entry name" value="Staphylococcal nuclease"/>
    <property type="match status" value="1"/>
</dbReference>
<dbReference type="PROSITE" id="PS51257">
    <property type="entry name" value="PROKAR_LIPOPROTEIN"/>
    <property type="match status" value="1"/>
</dbReference>
<reference evidence="2 3" key="1">
    <citation type="journal article" date="2012" name="Appl. Environ. Microbiol.">
        <title>Emergence of Atypical Mycoplasma agalactiae Strains Harboring a New Prophage and Associated with an Alpine Wild Ungulate Mortality Episode.</title>
        <authorList>
            <person name="Tardy F."/>
            <person name="Baranowski E."/>
            <person name="Nouvel L.X."/>
            <person name="Mick V."/>
            <person name="Manso-Silvan L."/>
            <person name="Thiaucourt F."/>
            <person name="Thebault P."/>
            <person name="Breton M."/>
            <person name="Sirand-Pugnet P."/>
            <person name="Blanchard A."/>
            <person name="Garnier A."/>
            <person name="Gibert P."/>
            <person name="Game Y."/>
            <person name="Poumarat F."/>
            <person name="Citti C."/>
        </authorList>
    </citation>
    <scope>NUCLEOTIDE SEQUENCE [LARGE SCALE GENOMIC DNA]</scope>
    <source>
        <strain evidence="2 3">14628</strain>
    </source>
</reference>
<name>I5D6Z1_MYCAA</name>
<dbReference type="STRING" id="1110504.MAGb_1430"/>
<dbReference type="EMBL" id="AJPR01000003">
    <property type="protein sequence ID" value="EIN15450.1"/>
    <property type="molecule type" value="Genomic_DNA"/>
</dbReference>
<evidence type="ECO:0000313" key="3">
    <source>
        <dbReference type="Proteomes" id="UP000003181"/>
    </source>
</evidence>
<dbReference type="PROSITE" id="PS50830">
    <property type="entry name" value="TNASE_3"/>
    <property type="match status" value="1"/>
</dbReference>
<gene>
    <name evidence="2" type="ORF">MAGb_1430</name>
</gene>
<evidence type="ECO:0000259" key="1">
    <source>
        <dbReference type="PROSITE" id="PS50830"/>
    </source>
</evidence>
<dbReference type="SMART" id="SM00318">
    <property type="entry name" value="SNc"/>
    <property type="match status" value="1"/>
</dbReference>
<feature type="domain" description="TNase-like" evidence="1">
    <location>
        <begin position="183"/>
        <end position="344"/>
    </location>
</feature>
<dbReference type="AlphaFoldDB" id="I5D6Z1"/>
<dbReference type="InterPro" id="IPR035437">
    <property type="entry name" value="SNase_OB-fold_sf"/>
</dbReference>
<dbReference type="Pfam" id="PF00565">
    <property type="entry name" value="SNase"/>
    <property type="match status" value="1"/>
</dbReference>
<dbReference type="InterPro" id="IPR016071">
    <property type="entry name" value="Staphylococal_nuclease_OB-fold"/>
</dbReference>
<comment type="caution">
    <text evidence="2">The sequence shown here is derived from an EMBL/GenBank/DDBJ whole genome shotgun (WGS) entry which is preliminary data.</text>
</comment>
<dbReference type="Proteomes" id="UP000003181">
    <property type="component" value="Unassembled WGS sequence"/>
</dbReference>
<dbReference type="Gene3D" id="2.40.50.90">
    <property type="match status" value="1"/>
</dbReference>